<dbReference type="Proteomes" id="UP001066276">
    <property type="component" value="Chromosome 6"/>
</dbReference>
<sequence>MNIIPEAVASPLRAGLTIQSGPREKRMRAGLVRPERSNPQLPRDLTGPPRLCCEGASVVGTPTCLIRGPPMAELSV</sequence>
<keyword evidence="3" id="KW-1185">Reference proteome</keyword>
<reference evidence="2" key="1">
    <citation type="journal article" date="2022" name="bioRxiv">
        <title>Sequencing and chromosome-scale assembly of the giantPleurodeles waltlgenome.</title>
        <authorList>
            <person name="Brown T."/>
            <person name="Elewa A."/>
            <person name="Iarovenko S."/>
            <person name="Subramanian E."/>
            <person name="Araus A.J."/>
            <person name="Petzold A."/>
            <person name="Susuki M."/>
            <person name="Suzuki K.-i.T."/>
            <person name="Hayashi T."/>
            <person name="Toyoda A."/>
            <person name="Oliveira C."/>
            <person name="Osipova E."/>
            <person name="Leigh N.D."/>
            <person name="Simon A."/>
            <person name="Yun M.H."/>
        </authorList>
    </citation>
    <scope>NUCLEOTIDE SEQUENCE</scope>
    <source>
        <strain evidence="2">20211129_DDA</strain>
        <tissue evidence="2">Liver</tissue>
    </source>
</reference>
<proteinExistence type="predicted"/>
<dbReference type="AlphaFoldDB" id="A0AAV7QF83"/>
<evidence type="ECO:0000313" key="2">
    <source>
        <dbReference type="EMBL" id="KAJ1139227.1"/>
    </source>
</evidence>
<name>A0AAV7QF83_PLEWA</name>
<protein>
    <submittedName>
        <fullName evidence="2">Uncharacterized protein</fullName>
    </submittedName>
</protein>
<gene>
    <name evidence="2" type="ORF">NDU88_005602</name>
</gene>
<organism evidence="2 3">
    <name type="scientific">Pleurodeles waltl</name>
    <name type="common">Iberian ribbed newt</name>
    <dbReference type="NCBI Taxonomy" id="8319"/>
    <lineage>
        <taxon>Eukaryota</taxon>
        <taxon>Metazoa</taxon>
        <taxon>Chordata</taxon>
        <taxon>Craniata</taxon>
        <taxon>Vertebrata</taxon>
        <taxon>Euteleostomi</taxon>
        <taxon>Amphibia</taxon>
        <taxon>Batrachia</taxon>
        <taxon>Caudata</taxon>
        <taxon>Salamandroidea</taxon>
        <taxon>Salamandridae</taxon>
        <taxon>Pleurodelinae</taxon>
        <taxon>Pleurodeles</taxon>
    </lineage>
</organism>
<dbReference type="EMBL" id="JANPWB010000010">
    <property type="protein sequence ID" value="KAJ1139227.1"/>
    <property type="molecule type" value="Genomic_DNA"/>
</dbReference>
<feature type="region of interest" description="Disordered" evidence="1">
    <location>
        <begin position="15"/>
        <end position="48"/>
    </location>
</feature>
<accession>A0AAV7QF83</accession>
<evidence type="ECO:0000256" key="1">
    <source>
        <dbReference type="SAM" id="MobiDB-lite"/>
    </source>
</evidence>
<evidence type="ECO:0000313" key="3">
    <source>
        <dbReference type="Proteomes" id="UP001066276"/>
    </source>
</evidence>
<comment type="caution">
    <text evidence="2">The sequence shown here is derived from an EMBL/GenBank/DDBJ whole genome shotgun (WGS) entry which is preliminary data.</text>
</comment>